<evidence type="ECO:0000313" key="2">
    <source>
        <dbReference type="EMBL" id="DAD80192.1"/>
    </source>
</evidence>
<name>A0A8S5MDF0_9CAUD</name>
<evidence type="ECO:0000256" key="1">
    <source>
        <dbReference type="SAM" id="MobiDB-lite"/>
    </source>
</evidence>
<feature type="compositionally biased region" description="Basic and acidic residues" evidence="1">
    <location>
        <begin position="17"/>
        <end position="36"/>
    </location>
</feature>
<reference evidence="2" key="1">
    <citation type="journal article" date="2021" name="Proc. Natl. Acad. Sci. U.S.A.">
        <title>A Catalog of Tens of Thousands of Viruses from Human Metagenomes Reveals Hidden Associations with Chronic Diseases.</title>
        <authorList>
            <person name="Tisza M.J."/>
            <person name="Buck C.B."/>
        </authorList>
    </citation>
    <scope>NUCLEOTIDE SEQUENCE</scope>
    <source>
        <strain evidence="2">CttxG5</strain>
    </source>
</reference>
<feature type="region of interest" description="Disordered" evidence="1">
    <location>
        <begin position="1"/>
        <end position="45"/>
    </location>
</feature>
<sequence>MQIARHSLDFSVSSLQDDERRRDYRVEDRNSRELAHKRTQAHTRT</sequence>
<dbReference type="EMBL" id="BK014881">
    <property type="protein sequence ID" value="DAD80192.1"/>
    <property type="molecule type" value="Genomic_DNA"/>
</dbReference>
<protein>
    <submittedName>
        <fullName evidence="2">Uncharacterized protein</fullName>
    </submittedName>
</protein>
<accession>A0A8S5MDF0</accession>
<organism evidence="2">
    <name type="scientific">Siphoviridae sp. cttxG5</name>
    <dbReference type="NCBI Taxonomy" id="2826498"/>
    <lineage>
        <taxon>Viruses</taxon>
        <taxon>Duplodnaviria</taxon>
        <taxon>Heunggongvirae</taxon>
        <taxon>Uroviricota</taxon>
        <taxon>Caudoviricetes</taxon>
    </lineage>
</organism>
<proteinExistence type="predicted"/>